<dbReference type="InterPro" id="IPR036640">
    <property type="entry name" value="ABC1_TM_sf"/>
</dbReference>
<dbReference type="EMBL" id="CP084167">
    <property type="protein sequence ID" value="UJG43016.1"/>
    <property type="molecule type" value="Genomic_DNA"/>
</dbReference>
<proteinExistence type="predicted"/>
<feature type="transmembrane region" description="Helical" evidence="4">
    <location>
        <begin position="51"/>
        <end position="69"/>
    </location>
</feature>
<dbReference type="InterPro" id="IPR011527">
    <property type="entry name" value="ABC1_TM_dom"/>
</dbReference>
<dbReference type="Gene3D" id="1.20.1560.10">
    <property type="entry name" value="ABC transporter type 1, transmembrane domain"/>
    <property type="match status" value="1"/>
</dbReference>
<evidence type="ECO:0000259" key="5">
    <source>
        <dbReference type="PROSITE" id="PS50929"/>
    </source>
</evidence>
<feature type="domain" description="ABC transmembrane type-1" evidence="5">
    <location>
        <begin position="20"/>
        <end position="104"/>
    </location>
</feature>
<organism evidence="6">
    <name type="scientific">Candidatus Heimdallarchaeum endolithica</name>
    <dbReference type="NCBI Taxonomy" id="2876572"/>
    <lineage>
        <taxon>Archaea</taxon>
        <taxon>Promethearchaeati</taxon>
        <taxon>Candidatus Heimdallarchaeota</taxon>
        <taxon>Candidatus Heimdallarchaeia (ex Rinke et al. 2021) (nom. nud.)</taxon>
        <taxon>Candidatus Heimdallarchaeales</taxon>
        <taxon>Candidatus Heimdallarchaeaceae</taxon>
        <taxon>Candidatus Heimdallarchaeum</taxon>
    </lineage>
</organism>
<evidence type="ECO:0000256" key="4">
    <source>
        <dbReference type="SAM" id="Phobius"/>
    </source>
</evidence>
<keyword evidence="2 4" id="KW-1133">Transmembrane helix</keyword>
<accession>A0A9Y1FND3</accession>
<dbReference type="PROSITE" id="PS50929">
    <property type="entry name" value="ABC_TM1F"/>
    <property type="match status" value="1"/>
</dbReference>
<name>A0A9Y1FND3_9ARCH</name>
<evidence type="ECO:0000256" key="2">
    <source>
        <dbReference type="ARBA" id="ARBA00022989"/>
    </source>
</evidence>
<keyword evidence="3 4" id="KW-0472">Membrane</keyword>
<evidence type="ECO:0000256" key="3">
    <source>
        <dbReference type="ARBA" id="ARBA00023136"/>
    </source>
</evidence>
<evidence type="ECO:0000313" key="6">
    <source>
        <dbReference type="EMBL" id="UJG43016.1"/>
    </source>
</evidence>
<dbReference type="GO" id="GO:0005524">
    <property type="term" value="F:ATP binding"/>
    <property type="evidence" value="ECO:0007669"/>
    <property type="project" value="InterPro"/>
</dbReference>
<reference evidence="6" key="1">
    <citation type="journal article" date="2022" name="Nat. Microbiol.">
        <title>Unique mobile elements and scalable gene flow at the prokaryote-eukaryote boundary revealed by circularized Asgard archaea genomes.</title>
        <authorList>
            <person name="Wu F."/>
            <person name="Speth D.R."/>
            <person name="Philosof A."/>
            <person name="Cremiere A."/>
            <person name="Narayanan A."/>
            <person name="Barco R.A."/>
            <person name="Connon S.A."/>
            <person name="Amend J.P."/>
            <person name="Antoshechkin I.A."/>
            <person name="Orphan V.J."/>
        </authorList>
    </citation>
    <scope>NUCLEOTIDE SEQUENCE</scope>
    <source>
        <strain evidence="6">PR6</strain>
    </source>
</reference>
<dbReference type="GO" id="GO:0140359">
    <property type="term" value="F:ABC-type transporter activity"/>
    <property type="evidence" value="ECO:0007669"/>
    <property type="project" value="InterPro"/>
</dbReference>
<dbReference type="GO" id="GO:0016020">
    <property type="term" value="C:membrane"/>
    <property type="evidence" value="ECO:0007669"/>
    <property type="project" value="InterPro"/>
</dbReference>
<protein>
    <recommendedName>
        <fullName evidence="5">ABC transmembrane type-1 domain-containing protein</fullName>
    </recommendedName>
</protein>
<feature type="transmembrane region" description="Helical" evidence="4">
    <location>
        <begin position="20"/>
        <end position="39"/>
    </location>
</feature>
<gene>
    <name evidence="6" type="ORF">K9W46_11650</name>
</gene>
<dbReference type="Proteomes" id="UP001200513">
    <property type="component" value="Chromosome"/>
</dbReference>
<dbReference type="SUPFAM" id="SSF90123">
    <property type="entry name" value="ABC transporter transmembrane region"/>
    <property type="match status" value="1"/>
</dbReference>
<sequence>MGYKRWLFKHILREKKLVSIMVFFLIFFIATVSFTPMLIGDIFDELAKENSSFLEIIKTALLIALAGIIRTLADFTQSYTNEVIAHKVTKNVTEEFYDDMLKKSHALLFA</sequence>
<evidence type="ECO:0000256" key="1">
    <source>
        <dbReference type="ARBA" id="ARBA00022692"/>
    </source>
</evidence>
<keyword evidence="1 4" id="KW-0812">Transmembrane</keyword>
<dbReference type="AlphaFoldDB" id="A0A9Y1FND3"/>